<dbReference type="GO" id="GO:0016740">
    <property type="term" value="F:transferase activity"/>
    <property type="evidence" value="ECO:0007669"/>
    <property type="project" value="UniProtKB-ARBA"/>
</dbReference>
<feature type="binding site" evidence="5">
    <location>
        <position position="119"/>
    </location>
    <ligand>
        <name>biotin</name>
        <dbReference type="ChEBI" id="CHEBI:57586"/>
    </ligand>
</feature>
<evidence type="ECO:0000256" key="1">
    <source>
        <dbReference type="ARBA" id="ARBA00022598"/>
    </source>
</evidence>
<comment type="similarity">
    <text evidence="5">Belongs to the biotin--protein ligase family.</text>
</comment>
<dbReference type="Pfam" id="PF02237">
    <property type="entry name" value="BPL_C"/>
    <property type="match status" value="1"/>
</dbReference>
<dbReference type="SUPFAM" id="SSF55681">
    <property type="entry name" value="Class II aaRS and biotin synthetases"/>
    <property type="match status" value="1"/>
</dbReference>
<sequence length="327" mass="36020">MESNVKMKLIEAFSRAAEGDFVSGQEIAEVIGCSRTAVWKHIEELRKEGYELDAVRKKGYRIVSAPEKVTKTEIQIGLGTNRFGKEVVYEETVSSTQQIAHRLANEGASEGTIVVAEEQVSGKGRLSRSWHSPKFTGIWMSIILRPIIPIDKAPQLTLLAAVAVVQAIEEVTDTLPQIKWPNDILINGKKVTGILTEMQAESDGIHSVIIGIGINVNTKQDDFPDDLKEKATSIQIEQGKSISRAKLIQVLLLRLEKIYDLYLEKGFSPIKQLWEGYAVTIGRDIIATTLTGTITGRALGITEEGVLLLEDNKGEVHKIYSADISLA</sequence>
<comment type="function">
    <text evidence="5">Acts both as a biotin--[acetyl-CoA-carboxylase] ligase and a repressor.</text>
</comment>
<keyword evidence="8" id="KW-1185">Reference proteome</keyword>
<dbReference type="Gene3D" id="3.30.930.10">
    <property type="entry name" value="Bira Bifunctional Protein, Domain 2"/>
    <property type="match status" value="1"/>
</dbReference>
<dbReference type="PANTHER" id="PTHR12835:SF5">
    <property type="entry name" value="BIOTIN--PROTEIN LIGASE"/>
    <property type="match status" value="1"/>
</dbReference>
<dbReference type="RefSeq" id="WP_117326997.1">
    <property type="nucleotide sequence ID" value="NZ_QVTE01000033.1"/>
</dbReference>
<dbReference type="InterPro" id="IPR036388">
    <property type="entry name" value="WH-like_DNA-bd_sf"/>
</dbReference>
<dbReference type="InterPro" id="IPR004143">
    <property type="entry name" value="BPL_LPL_catalytic"/>
</dbReference>
<evidence type="ECO:0000259" key="6">
    <source>
        <dbReference type="PROSITE" id="PS51733"/>
    </source>
</evidence>
<accession>A0A372LME9</accession>
<keyword evidence="1 5" id="KW-0436">Ligase</keyword>
<gene>
    <name evidence="5" type="primary">birA</name>
    <name evidence="7" type="ORF">D0469_12095</name>
</gene>
<dbReference type="InterPro" id="IPR013196">
    <property type="entry name" value="HTH_11"/>
</dbReference>
<comment type="catalytic activity">
    <reaction evidence="5">
        <text>biotin + L-lysyl-[protein] + ATP = N(6)-biotinyl-L-lysyl-[protein] + AMP + diphosphate + H(+)</text>
        <dbReference type="Rhea" id="RHEA:11756"/>
        <dbReference type="Rhea" id="RHEA-COMP:9752"/>
        <dbReference type="Rhea" id="RHEA-COMP:10505"/>
        <dbReference type="ChEBI" id="CHEBI:15378"/>
        <dbReference type="ChEBI" id="CHEBI:29969"/>
        <dbReference type="ChEBI" id="CHEBI:30616"/>
        <dbReference type="ChEBI" id="CHEBI:33019"/>
        <dbReference type="ChEBI" id="CHEBI:57586"/>
        <dbReference type="ChEBI" id="CHEBI:83144"/>
        <dbReference type="ChEBI" id="CHEBI:456215"/>
        <dbReference type="EC" id="6.3.4.15"/>
    </reaction>
</comment>
<dbReference type="CDD" id="cd16442">
    <property type="entry name" value="BPL"/>
    <property type="match status" value="1"/>
</dbReference>
<protein>
    <recommendedName>
        <fullName evidence="5">Bifunctional ligase/repressor BirA</fullName>
    </recommendedName>
    <alternativeName>
        <fullName evidence="5">Biotin--[acetyl-CoA-carboxylase] ligase</fullName>
        <ecNumber evidence="5">6.3.4.15</ecNumber>
    </alternativeName>
    <alternativeName>
        <fullName evidence="5">Biotin--protein ligase</fullName>
    </alternativeName>
    <alternativeName>
        <fullName evidence="5">Biotin-[acetyl-CoA carboxylase] synthetase</fullName>
    </alternativeName>
</protein>
<dbReference type="SUPFAM" id="SSF50037">
    <property type="entry name" value="C-terminal domain of transcriptional repressors"/>
    <property type="match status" value="1"/>
</dbReference>
<evidence type="ECO:0000313" key="7">
    <source>
        <dbReference type="EMBL" id="RFU68473.1"/>
    </source>
</evidence>
<dbReference type="GO" id="GO:0004077">
    <property type="term" value="F:biotin--[biotin carboxyl-carrier protein] ligase activity"/>
    <property type="evidence" value="ECO:0007669"/>
    <property type="project" value="UniProtKB-UniRule"/>
</dbReference>
<evidence type="ECO:0000256" key="3">
    <source>
        <dbReference type="ARBA" id="ARBA00022840"/>
    </source>
</evidence>
<dbReference type="InterPro" id="IPR030855">
    <property type="entry name" value="Bifunct_BirA"/>
</dbReference>
<dbReference type="InterPro" id="IPR008988">
    <property type="entry name" value="Transcriptional_repressor_C"/>
</dbReference>
<dbReference type="InterPro" id="IPR003142">
    <property type="entry name" value="BPL_C"/>
</dbReference>
<dbReference type="Gene3D" id="1.10.10.10">
    <property type="entry name" value="Winged helix-like DNA-binding domain superfamily/Winged helix DNA-binding domain"/>
    <property type="match status" value="1"/>
</dbReference>
<keyword evidence="5" id="KW-0805">Transcription regulation</keyword>
<evidence type="ECO:0000256" key="5">
    <source>
        <dbReference type="HAMAP-Rule" id="MF_00978"/>
    </source>
</evidence>
<dbReference type="Gene3D" id="2.30.30.100">
    <property type="match status" value="1"/>
</dbReference>
<dbReference type="GO" id="GO:0005737">
    <property type="term" value="C:cytoplasm"/>
    <property type="evidence" value="ECO:0007669"/>
    <property type="project" value="TreeGrafter"/>
</dbReference>
<dbReference type="AlphaFoldDB" id="A0A372LME9"/>
<evidence type="ECO:0000256" key="2">
    <source>
        <dbReference type="ARBA" id="ARBA00022741"/>
    </source>
</evidence>
<dbReference type="Pfam" id="PF03099">
    <property type="entry name" value="BPL_LplA_LipB"/>
    <property type="match status" value="1"/>
</dbReference>
<organism evidence="7 8">
    <name type="scientific">Peribacillus saganii</name>
    <dbReference type="NCBI Taxonomy" id="2303992"/>
    <lineage>
        <taxon>Bacteria</taxon>
        <taxon>Bacillati</taxon>
        <taxon>Bacillota</taxon>
        <taxon>Bacilli</taxon>
        <taxon>Bacillales</taxon>
        <taxon>Bacillaceae</taxon>
        <taxon>Peribacillus</taxon>
    </lineage>
</organism>
<dbReference type="InterPro" id="IPR036390">
    <property type="entry name" value="WH_DNA-bd_sf"/>
</dbReference>
<feature type="domain" description="BPL/LPL catalytic" evidence="6">
    <location>
        <begin position="72"/>
        <end position="263"/>
    </location>
</feature>
<dbReference type="SUPFAM" id="SSF46785">
    <property type="entry name" value="Winged helix' DNA-binding domain"/>
    <property type="match status" value="1"/>
</dbReference>
<keyword evidence="2 5" id="KW-0547">Nucleotide-binding</keyword>
<evidence type="ECO:0000313" key="8">
    <source>
        <dbReference type="Proteomes" id="UP000264541"/>
    </source>
</evidence>
<dbReference type="GO" id="GO:0003677">
    <property type="term" value="F:DNA binding"/>
    <property type="evidence" value="ECO:0007669"/>
    <property type="project" value="UniProtKB-UniRule"/>
</dbReference>
<proteinExistence type="inferred from homology"/>
<dbReference type="EC" id="6.3.4.15" evidence="5"/>
<dbReference type="EMBL" id="QVTE01000033">
    <property type="protein sequence ID" value="RFU68473.1"/>
    <property type="molecule type" value="Genomic_DNA"/>
</dbReference>
<comment type="caution">
    <text evidence="5">Lacks conserved residue(s) required for the propagation of feature annotation.</text>
</comment>
<dbReference type="GO" id="GO:0009249">
    <property type="term" value="P:protein lipoylation"/>
    <property type="evidence" value="ECO:0007669"/>
    <property type="project" value="UniProtKB-ARBA"/>
</dbReference>
<keyword evidence="3 5" id="KW-0067">ATP-binding</keyword>
<keyword evidence="5" id="KW-0804">Transcription</keyword>
<feature type="DNA-binding region" description="H-T-H motif" evidence="5">
    <location>
        <begin position="24"/>
        <end position="43"/>
    </location>
</feature>
<feature type="binding site" evidence="5">
    <location>
        <position position="190"/>
    </location>
    <ligand>
        <name>biotin</name>
        <dbReference type="ChEBI" id="CHEBI:57586"/>
    </ligand>
</feature>
<reference evidence="7 8" key="1">
    <citation type="submission" date="2018-08" db="EMBL/GenBank/DDBJ databases">
        <title>Bacillus chawlae sp. nov., Bacillus glennii sp. nov., and Bacillus saganii sp. nov. Isolated from the Vehicle Assembly Building at Kennedy Space Center where the Viking Spacecraft were Assembled.</title>
        <authorList>
            <person name="Seuylemezian A."/>
            <person name="Vaishampayan P."/>
        </authorList>
    </citation>
    <scope>NUCLEOTIDE SEQUENCE [LARGE SCALE GENOMIC DNA]</scope>
    <source>
        <strain evidence="7 8">V47-23a</strain>
    </source>
</reference>
<dbReference type="Pfam" id="PF08279">
    <property type="entry name" value="HTH_11"/>
    <property type="match status" value="1"/>
</dbReference>
<dbReference type="Proteomes" id="UP000264541">
    <property type="component" value="Unassembled WGS sequence"/>
</dbReference>
<keyword evidence="5" id="KW-0238">DNA-binding</keyword>
<evidence type="ECO:0000256" key="4">
    <source>
        <dbReference type="ARBA" id="ARBA00023267"/>
    </source>
</evidence>
<dbReference type="InterPro" id="IPR004408">
    <property type="entry name" value="Biotin_CoA_COase_ligase"/>
</dbReference>
<keyword evidence="4 5" id="KW-0092">Biotin</keyword>
<dbReference type="PANTHER" id="PTHR12835">
    <property type="entry name" value="BIOTIN PROTEIN LIGASE"/>
    <property type="match status" value="1"/>
</dbReference>
<dbReference type="HAMAP" id="MF_00978">
    <property type="entry name" value="Bifunct_BirA"/>
    <property type="match status" value="1"/>
</dbReference>
<keyword evidence="5" id="KW-0678">Repressor</keyword>
<dbReference type="GO" id="GO:0006355">
    <property type="term" value="P:regulation of DNA-templated transcription"/>
    <property type="evidence" value="ECO:0007669"/>
    <property type="project" value="UniProtKB-UniRule"/>
</dbReference>
<comment type="caution">
    <text evidence="7">The sequence shown here is derived from an EMBL/GenBank/DDBJ whole genome shotgun (WGS) entry which is preliminary data.</text>
</comment>
<dbReference type="InterPro" id="IPR045864">
    <property type="entry name" value="aa-tRNA-synth_II/BPL/LPL"/>
</dbReference>
<dbReference type="NCBIfam" id="TIGR00121">
    <property type="entry name" value="birA_ligase"/>
    <property type="match status" value="1"/>
</dbReference>
<name>A0A372LME9_9BACI</name>
<dbReference type="OrthoDB" id="9807064at2"/>
<dbReference type="PROSITE" id="PS51733">
    <property type="entry name" value="BPL_LPL_CATALYTIC"/>
    <property type="match status" value="1"/>
</dbReference>
<dbReference type="GO" id="GO:0005524">
    <property type="term" value="F:ATP binding"/>
    <property type="evidence" value="ECO:0007669"/>
    <property type="project" value="UniProtKB-UniRule"/>
</dbReference>